<evidence type="ECO:0000256" key="1">
    <source>
        <dbReference type="ARBA" id="ARBA00004377"/>
    </source>
</evidence>
<evidence type="ECO:0000256" key="6">
    <source>
        <dbReference type="ARBA" id="ARBA00022692"/>
    </source>
</evidence>
<dbReference type="InterPro" id="IPR058982">
    <property type="entry name" value="Beta-barrel_AprE"/>
</dbReference>
<comment type="similarity">
    <text evidence="2 9">Belongs to the membrane fusion protein (MFP) (TC 8.A.1) family.</text>
</comment>
<feature type="domain" description="AprE-like beta-barrel" evidence="12">
    <location>
        <begin position="352"/>
        <end position="439"/>
    </location>
</feature>
<organism evidence="13 14">
    <name type="scientific">Kaistia terrae</name>
    <dbReference type="NCBI Taxonomy" id="537017"/>
    <lineage>
        <taxon>Bacteria</taxon>
        <taxon>Pseudomonadati</taxon>
        <taxon>Pseudomonadota</taxon>
        <taxon>Alphaproteobacteria</taxon>
        <taxon>Hyphomicrobiales</taxon>
        <taxon>Kaistiaceae</taxon>
        <taxon>Kaistia</taxon>
    </lineage>
</organism>
<evidence type="ECO:0000256" key="5">
    <source>
        <dbReference type="ARBA" id="ARBA00022519"/>
    </source>
</evidence>
<dbReference type="PRINTS" id="PR01490">
    <property type="entry name" value="RTXTOXIND"/>
</dbReference>
<gene>
    <name evidence="13" type="ORF">ACFPP9_07040</name>
</gene>
<evidence type="ECO:0000256" key="4">
    <source>
        <dbReference type="ARBA" id="ARBA00022475"/>
    </source>
</evidence>
<keyword evidence="14" id="KW-1185">Reference proteome</keyword>
<feature type="coiled-coil region" evidence="10">
    <location>
        <begin position="188"/>
        <end position="222"/>
    </location>
</feature>
<dbReference type="Pfam" id="PF26002">
    <property type="entry name" value="Beta-barrel_AprE"/>
    <property type="match status" value="1"/>
</dbReference>
<evidence type="ECO:0000256" key="10">
    <source>
        <dbReference type="SAM" id="Coils"/>
    </source>
</evidence>
<evidence type="ECO:0000256" key="3">
    <source>
        <dbReference type="ARBA" id="ARBA00022448"/>
    </source>
</evidence>
<dbReference type="EMBL" id="JBHSML010000003">
    <property type="protein sequence ID" value="MFC5515520.1"/>
    <property type="molecule type" value="Genomic_DNA"/>
</dbReference>
<proteinExistence type="inferred from homology"/>
<dbReference type="Proteomes" id="UP001596150">
    <property type="component" value="Unassembled WGS sequence"/>
</dbReference>
<evidence type="ECO:0000256" key="9">
    <source>
        <dbReference type="RuleBase" id="RU365093"/>
    </source>
</evidence>
<dbReference type="InterPro" id="IPR050739">
    <property type="entry name" value="MFP"/>
</dbReference>
<dbReference type="PANTHER" id="PTHR30386">
    <property type="entry name" value="MEMBRANE FUSION SUBUNIT OF EMRAB-TOLC MULTIDRUG EFFLUX PUMP"/>
    <property type="match status" value="1"/>
</dbReference>
<name>A0ABW0PSK3_9HYPH</name>
<comment type="caution">
    <text evidence="13">The sequence shown here is derived from an EMBL/GenBank/DDBJ whole genome shotgun (WGS) entry which is preliminary data.</text>
</comment>
<evidence type="ECO:0000256" key="7">
    <source>
        <dbReference type="ARBA" id="ARBA00022989"/>
    </source>
</evidence>
<dbReference type="InterPro" id="IPR010129">
    <property type="entry name" value="T1SS_HlyD"/>
</dbReference>
<dbReference type="InterPro" id="IPR058781">
    <property type="entry name" value="HH_AprE-like"/>
</dbReference>
<keyword evidence="10" id="KW-0175">Coiled coil</keyword>
<feature type="transmembrane region" description="Helical" evidence="9">
    <location>
        <begin position="46"/>
        <end position="65"/>
    </location>
</feature>
<evidence type="ECO:0000256" key="2">
    <source>
        <dbReference type="ARBA" id="ARBA00009477"/>
    </source>
</evidence>
<protein>
    <recommendedName>
        <fullName evidence="9">Membrane fusion protein (MFP) family protein</fullName>
    </recommendedName>
</protein>
<evidence type="ECO:0000313" key="13">
    <source>
        <dbReference type="EMBL" id="MFC5515520.1"/>
    </source>
</evidence>
<dbReference type="PANTHER" id="PTHR30386:SF17">
    <property type="entry name" value="ALKALINE PROTEASE SECRETION PROTEIN APRE"/>
    <property type="match status" value="1"/>
</dbReference>
<keyword evidence="5 9" id="KW-0997">Cell inner membrane</keyword>
<accession>A0ABW0PSK3</accession>
<sequence>MTLPKQTHTELEKARREAVPAIIYANAARRAQHETLEREPSLRTPIIAGVVAVVVGFGGFAGWAYSANLDSASVASGIVIADTKRKTISHYEGGILKQLLVKEGELVKAGQPLILLDDTRARSELQQLTSRRFSLIAKLARLRSEQSDAPSVVFPDELLQSTDDAAQDAITAERRFFKTRVAAKSGRLDVQKKSVEQHEAEAQALSAQIDATIRQKELIQEQRDTIAQLVAKGYAKRSQLLELDTRASQLVGNGGEMAANKAKAEQAKAGAKLELLALTSDWLQQVAGDIATTRGDLADVDEKIIASRDVLRRLEVRSPEAGIIVNSQIRTLGAAISAGAPLMDIVPENEPLIIEARVAPTDIDTISLGQKVRVRLTAYNQRNHAPLEGRLIYVGADQEVDPHTNSAYFVTRSEVLPESLAAAAGVKLYPGMPADVLIINKPRLAIDYLLSPITDSLNAAFHEE</sequence>
<reference evidence="14" key="1">
    <citation type="journal article" date="2019" name="Int. J. Syst. Evol. Microbiol.">
        <title>The Global Catalogue of Microorganisms (GCM) 10K type strain sequencing project: providing services to taxonomists for standard genome sequencing and annotation.</title>
        <authorList>
            <consortium name="The Broad Institute Genomics Platform"/>
            <consortium name="The Broad Institute Genome Sequencing Center for Infectious Disease"/>
            <person name="Wu L."/>
            <person name="Ma J."/>
        </authorList>
    </citation>
    <scope>NUCLEOTIDE SEQUENCE [LARGE SCALE GENOMIC DNA]</scope>
    <source>
        <strain evidence="14">KACC 12633</strain>
    </source>
</reference>
<keyword evidence="3 9" id="KW-0813">Transport</keyword>
<keyword evidence="7 9" id="KW-1133">Transmembrane helix</keyword>
<keyword evidence="4 9" id="KW-1003">Cell membrane</keyword>
<dbReference type="Pfam" id="PF25994">
    <property type="entry name" value="HH_AprE"/>
    <property type="match status" value="1"/>
</dbReference>
<evidence type="ECO:0000259" key="12">
    <source>
        <dbReference type="Pfam" id="PF26002"/>
    </source>
</evidence>
<dbReference type="Gene3D" id="2.40.30.170">
    <property type="match status" value="1"/>
</dbReference>
<keyword evidence="6 9" id="KW-0812">Transmembrane</keyword>
<evidence type="ECO:0000259" key="11">
    <source>
        <dbReference type="Pfam" id="PF25994"/>
    </source>
</evidence>
<dbReference type="NCBIfam" id="TIGR01843">
    <property type="entry name" value="type_I_hlyD"/>
    <property type="match status" value="1"/>
</dbReference>
<evidence type="ECO:0000313" key="14">
    <source>
        <dbReference type="Proteomes" id="UP001596150"/>
    </source>
</evidence>
<evidence type="ECO:0000256" key="8">
    <source>
        <dbReference type="ARBA" id="ARBA00023136"/>
    </source>
</evidence>
<dbReference type="RefSeq" id="WP_266342236.1">
    <property type="nucleotide sequence ID" value="NZ_JAPKNH010000001.1"/>
</dbReference>
<feature type="domain" description="AprE-like long alpha-helical hairpin" evidence="11">
    <location>
        <begin position="121"/>
        <end position="310"/>
    </location>
</feature>
<keyword evidence="8 9" id="KW-0472">Membrane</keyword>
<comment type="subcellular location">
    <subcellularLocation>
        <location evidence="1 9">Cell inner membrane</location>
        <topology evidence="1 9">Single-pass membrane protein</topology>
    </subcellularLocation>
</comment>